<evidence type="ECO:0000256" key="2">
    <source>
        <dbReference type="ARBA" id="ARBA00004496"/>
    </source>
</evidence>
<keyword evidence="4" id="KW-0963">Cytoplasm</keyword>
<dbReference type="Pfam" id="PF12678">
    <property type="entry name" value="zf-rbx1"/>
    <property type="match status" value="1"/>
</dbReference>
<comment type="pathway">
    <text evidence="3">Protein modification; protein ubiquitination.</text>
</comment>
<evidence type="ECO:0000256" key="9">
    <source>
        <dbReference type="ARBA" id="ARBA00023242"/>
    </source>
</evidence>
<evidence type="ECO:0000313" key="12">
    <source>
        <dbReference type="Proteomes" id="UP000504623"/>
    </source>
</evidence>
<dbReference type="GO" id="GO:0008270">
    <property type="term" value="F:zinc ion binding"/>
    <property type="evidence" value="ECO:0007669"/>
    <property type="project" value="UniProtKB-KW"/>
</dbReference>
<dbReference type="Proteomes" id="UP000504623">
    <property type="component" value="Unplaced"/>
</dbReference>
<organism evidence="12 13">
    <name type="scientific">Chrysochloris asiatica</name>
    <name type="common">Cape golden mole</name>
    <dbReference type="NCBI Taxonomy" id="185453"/>
    <lineage>
        <taxon>Eukaryota</taxon>
        <taxon>Metazoa</taxon>
        <taxon>Chordata</taxon>
        <taxon>Craniata</taxon>
        <taxon>Vertebrata</taxon>
        <taxon>Euteleostomi</taxon>
        <taxon>Mammalia</taxon>
        <taxon>Eutheria</taxon>
        <taxon>Afrotheria</taxon>
        <taxon>Chrysochloridae</taxon>
        <taxon>Chrysochlorinae</taxon>
        <taxon>Chrysochloris</taxon>
    </lineage>
</organism>
<keyword evidence="12" id="KW-1185">Reference proteome</keyword>
<evidence type="ECO:0000256" key="7">
    <source>
        <dbReference type="ARBA" id="ARBA00022786"/>
    </source>
</evidence>
<evidence type="ECO:0000256" key="8">
    <source>
        <dbReference type="ARBA" id="ARBA00022833"/>
    </source>
</evidence>
<sequence length="139" mass="16012">MANVEDREEPGVLSSHSGSRGDKMFSLKKWNTVAMWSWDVECDMWAICRGQVMDDCPRCQAKNKQKDCVVVWGECNHSFHNCYMSLWVKQNNRCPLCQQDCGPKNRQMRIERSFLNTVVRSPGLDESVTCSQVQVDEDS</sequence>
<keyword evidence="5" id="KW-0479">Metal-binding</keyword>
<feature type="domain" description="Zinc finger RING-H2-type" evidence="11">
    <location>
        <begin position="46"/>
        <end position="98"/>
    </location>
</feature>
<evidence type="ECO:0000259" key="11">
    <source>
        <dbReference type="Pfam" id="PF12678"/>
    </source>
</evidence>
<gene>
    <name evidence="13" type="primary">LOC102818605</name>
</gene>
<evidence type="ECO:0000313" key="13">
    <source>
        <dbReference type="RefSeq" id="XP_006876106.1"/>
    </source>
</evidence>
<keyword evidence="9" id="KW-0539">Nucleus</keyword>
<dbReference type="InterPro" id="IPR013083">
    <property type="entry name" value="Znf_RING/FYVE/PHD"/>
</dbReference>
<dbReference type="InterPro" id="IPR051031">
    <property type="entry name" value="RING-box_E3_Ubiquitin_Ligase"/>
</dbReference>
<reference evidence="13" key="1">
    <citation type="submission" date="2025-08" db="UniProtKB">
        <authorList>
            <consortium name="RefSeq"/>
        </authorList>
    </citation>
    <scope>IDENTIFICATION</scope>
    <source>
        <tissue evidence="13">Spleen</tissue>
    </source>
</reference>
<accession>A0A9B0X1U5</accession>
<proteinExistence type="predicted"/>
<evidence type="ECO:0000256" key="10">
    <source>
        <dbReference type="SAM" id="MobiDB-lite"/>
    </source>
</evidence>
<dbReference type="AlphaFoldDB" id="A0A9B0X1U5"/>
<feature type="region of interest" description="Disordered" evidence="10">
    <location>
        <begin position="1"/>
        <end position="20"/>
    </location>
</feature>
<dbReference type="Gene3D" id="3.30.40.10">
    <property type="entry name" value="Zinc/RING finger domain, C3HC4 (zinc finger)"/>
    <property type="match status" value="1"/>
</dbReference>
<dbReference type="RefSeq" id="XP_006876106.1">
    <property type="nucleotide sequence ID" value="XM_006876044.1"/>
</dbReference>
<evidence type="ECO:0000256" key="6">
    <source>
        <dbReference type="ARBA" id="ARBA00022771"/>
    </source>
</evidence>
<evidence type="ECO:0000256" key="3">
    <source>
        <dbReference type="ARBA" id="ARBA00004906"/>
    </source>
</evidence>
<keyword evidence="8" id="KW-0862">Zinc</keyword>
<keyword evidence="7" id="KW-0833">Ubl conjugation pathway</keyword>
<dbReference type="GeneID" id="102818605"/>
<evidence type="ECO:0000256" key="1">
    <source>
        <dbReference type="ARBA" id="ARBA00004123"/>
    </source>
</evidence>
<dbReference type="OrthoDB" id="8962942at2759"/>
<dbReference type="GO" id="GO:0005737">
    <property type="term" value="C:cytoplasm"/>
    <property type="evidence" value="ECO:0007669"/>
    <property type="project" value="UniProtKB-SubCell"/>
</dbReference>
<protein>
    <submittedName>
        <fullName evidence="13">RING-box protein 2-like</fullName>
    </submittedName>
</protein>
<dbReference type="GO" id="GO:0004842">
    <property type="term" value="F:ubiquitin-protein transferase activity"/>
    <property type="evidence" value="ECO:0007669"/>
    <property type="project" value="UniProtKB-ARBA"/>
</dbReference>
<keyword evidence="6" id="KW-0863">Zinc-finger</keyword>
<dbReference type="PANTHER" id="PTHR11210">
    <property type="entry name" value="RING BOX"/>
    <property type="match status" value="1"/>
</dbReference>
<dbReference type="GO" id="GO:0005634">
    <property type="term" value="C:nucleus"/>
    <property type="evidence" value="ECO:0007669"/>
    <property type="project" value="UniProtKB-SubCell"/>
</dbReference>
<dbReference type="GO" id="GO:0031461">
    <property type="term" value="C:cullin-RING ubiquitin ligase complex"/>
    <property type="evidence" value="ECO:0007669"/>
    <property type="project" value="UniProtKB-ARBA"/>
</dbReference>
<dbReference type="InterPro" id="IPR024766">
    <property type="entry name" value="Znf_RING_H2"/>
</dbReference>
<comment type="subcellular location">
    <subcellularLocation>
        <location evidence="2">Cytoplasm</location>
    </subcellularLocation>
    <subcellularLocation>
        <location evidence="1">Nucleus</location>
    </subcellularLocation>
</comment>
<name>A0A9B0X1U5_CHRAS</name>
<dbReference type="SUPFAM" id="SSF57850">
    <property type="entry name" value="RING/U-box"/>
    <property type="match status" value="1"/>
</dbReference>
<dbReference type="GO" id="GO:0051603">
    <property type="term" value="P:proteolysis involved in protein catabolic process"/>
    <property type="evidence" value="ECO:0007669"/>
    <property type="project" value="UniProtKB-ARBA"/>
</dbReference>
<evidence type="ECO:0000256" key="5">
    <source>
        <dbReference type="ARBA" id="ARBA00022723"/>
    </source>
</evidence>
<evidence type="ECO:0000256" key="4">
    <source>
        <dbReference type="ARBA" id="ARBA00022490"/>
    </source>
</evidence>